<dbReference type="NCBIfam" id="TIGR00254">
    <property type="entry name" value="GGDEF"/>
    <property type="match status" value="1"/>
</dbReference>
<dbReference type="PANTHER" id="PTHR46663:SF2">
    <property type="entry name" value="GGDEF DOMAIN-CONTAINING PROTEIN"/>
    <property type="match status" value="1"/>
</dbReference>
<accession>A0A3D8VCG8</accession>
<evidence type="ECO:0000256" key="1">
    <source>
        <dbReference type="ARBA" id="ARBA00004236"/>
    </source>
</evidence>
<evidence type="ECO:0000259" key="5">
    <source>
        <dbReference type="PROSITE" id="PS50885"/>
    </source>
</evidence>
<dbReference type="AlphaFoldDB" id="A0A3D8VCG8"/>
<organism evidence="7 8">
    <name type="scientific">Halobacillus trueperi</name>
    <dbReference type="NCBI Taxonomy" id="156205"/>
    <lineage>
        <taxon>Bacteria</taxon>
        <taxon>Bacillati</taxon>
        <taxon>Bacillota</taxon>
        <taxon>Bacilli</taxon>
        <taxon>Bacillales</taxon>
        <taxon>Bacillaceae</taxon>
        <taxon>Halobacillus</taxon>
    </lineage>
</organism>
<gene>
    <name evidence="7" type="ORF">DXT76_20140</name>
</gene>
<dbReference type="Pfam" id="PF00990">
    <property type="entry name" value="GGDEF"/>
    <property type="match status" value="1"/>
</dbReference>
<evidence type="ECO:0000256" key="4">
    <source>
        <dbReference type="SAM" id="Phobius"/>
    </source>
</evidence>
<reference evidence="7 8" key="1">
    <citation type="submission" date="2018-08" db="EMBL/GenBank/DDBJ databases">
        <title>Genome sequence of strict halophilic Halobacillus trueperi SS1 isolated from Lunsu, a salty water body of North West Himalayas.</title>
        <authorList>
            <person name="Gupta S."/>
            <person name="Sharma P."/>
            <person name="Dev K."/>
            <person name="Baumler D."/>
            <person name="Sourirajan A."/>
        </authorList>
    </citation>
    <scope>NUCLEOTIDE SEQUENCE [LARGE SCALE GENOMIC DNA]</scope>
    <source>
        <strain evidence="7 8">SS1</strain>
    </source>
</reference>
<keyword evidence="2" id="KW-1003">Cell membrane</keyword>
<dbReference type="PROSITE" id="PS50887">
    <property type="entry name" value="GGDEF"/>
    <property type="match status" value="1"/>
</dbReference>
<evidence type="ECO:0000256" key="2">
    <source>
        <dbReference type="ARBA" id="ARBA00022475"/>
    </source>
</evidence>
<keyword evidence="4" id="KW-1133">Transmembrane helix</keyword>
<dbReference type="SMART" id="SM00267">
    <property type="entry name" value="GGDEF"/>
    <property type="match status" value="1"/>
</dbReference>
<keyword evidence="4" id="KW-0812">Transmembrane</keyword>
<dbReference type="InterPro" id="IPR043128">
    <property type="entry name" value="Rev_trsase/Diguanyl_cyclase"/>
</dbReference>
<sequence>MKSNYLRWMLVIYIALGVLMGISFSLVLDQFIPIPEQLFIYFMIASVFAGSLLGMVNYLVYFYFTKVFIRHVNQVLNSVRNGDLSARTKFRSGGIIGELNRNINKTLVNLEHSQNTILHDDLTRIPNRQALQQRFLNREESGACALLFIDVNEFKKINDTYGHMTGDEMLKSIATVLQKMVKETAQVYRLSGDEFVILQKMQNGEGAEELCSRIHHAFEAPFFQDGHHIPVSLSIGVCEFEFGQRDFVSILDEADQEMYKAKNMRKVRLQS</sequence>
<name>A0A3D8VCG8_9BACI</name>
<dbReference type="RefSeq" id="WP_115895173.1">
    <property type="nucleotide sequence ID" value="NZ_QTLC01000078.1"/>
</dbReference>
<dbReference type="InterPro" id="IPR052163">
    <property type="entry name" value="DGC-Regulatory_Protein"/>
</dbReference>
<dbReference type="CDD" id="cd01949">
    <property type="entry name" value="GGDEF"/>
    <property type="match status" value="1"/>
</dbReference>
<dbReference type="EMBL" id="QTLC01000078">
    <property type="protein sequence ID" value="RDY66965.1"/>
    <property type="molecule type" value="Genomic_DNA"/>
</dbReference>
<protein>
    <submittedName>
        <fullName evidence="7">GGDEF domain-containing protein</fullName>
    </submittedName>
</protein>
<evidence type="ECO:0000259" key="6">
    <source>
        <dbReference type="PROSITE" id="PS50887"/>
    </source>
</evidence>
<feature type="domain" description="GGDEF" evidence="6">
    <location>
        <begin position="142"/>
        <end position="271"/>
    </location>
</feature>
<dbReference type="InterPro" id="IPR003660">
    <property type="entry name" value="HAMP_dom"/>
</dbReference>
<dbReference type="Proteomes" id="UP000257032">
    <property type="component" value="Unassembled WGS sequence"/>
</dbReference>
<comment type="caution">
    <text evidence="7">The sequence shown here is derived from an EMBL/GenBank/DDBJ whole genome shotgun (WGS) entry which is preliminary data.</text>
</comment>
<dbReference type="InterPro" id="IPR029787">
    <property type="entry name" value="Nucleotide_cyclase"/>
</dbReference>
<proteinExistence type="predicted"/>
<dbReference type="GO" id="GO:0005886">
    <property type="term" value="C:plasma membrane"/>
    <property type="evidence" value="ECO:0007669"/>
    <property type="project" value="UniProtKB-SubCell"/>
</dbReference>
<dbReference type="PROSITE" id="PS50885">
    <property type="entry name" value="HAMP"/>
    <property type="match status" value="1"/>
</dbReference>
<feature type="transmembrane region" description="Helical" evidence="4">
    <location>
        <begin position="6"/>
        <end position="28"/>
    </location>
</feature>
<feature type="transmembrane region" description="Helical" evidence="4">
    <location>
        <begin position="40"/>
        <end position="64"/>
    </location>
</feature>
<evidence type="ECO:0000313" key="8">
    <source>
        <dbReference type="Proteomes" id="UP000257032"/>
    </source>
</evidence>
<evidence type="ECO:0000256" key="3">
    <source>
        <dbReference type="ARBA" id="ARBA00023136"/>
    </source>
</evidence>
<dbReference type="GO" id="GO:0007165">
    <property type="term" value="P:signal transduction"/>
    <property type="evidence" value="ECO:0007669"/>
    <property type="project" value="InterPro"/>
</dbReference>
<comment type="subcellular location">
    <subcellularLocation>
        <location evidence="1">Cell membrane</location>
    </subcellularLocation>
</comment>
<dbReference type="InterPro" id="IPR000160">
    <property type="entry name" value="GGDEF_dom"/>
</dbReference>
<dbReference type="PANTHER" id="PTHR46663">
    <property type="entry name" value="DIGUANYLATE CYCLASE DGCT-RELATED"/>
    <property type="match status" value="1"/>
</dbReference>
<keyword evidence="3 4" id="KW-0472">Membrane</keyword>
<dbReference type="Gene3D" id="3.30.70.270">
    <property type="match status" value="1"/>
</dbReference>
<dbReference type="SUPFAM" id="SSF55073">
    <property type="entry name" value="Nucleotide cyclase"/>
    <property type="match status" value="1"/>
</dbReference>
<evidence type="ECO:0000313" key="7">
    <source>
        <dbReference type="EMBL" id="RDY66965.1"/>
    </source>
</evidence>
<feature type="domain" description="HAMP" evidence="5">
    <location>
        <begin position="69"/>
        <end position="115"/>
    </location>
</feature>